<name>A0A075A5H3_OPIVI</name>
<dbReference type="GO" id="GO:0005876">
    <property type="term" value="C:spindle microtubule"/>
    <property type="evidence" value="ECO:0007669"/>
    <property type="project" value="TreeGrafter"/>
</dbReference>
<dbReference type="SUPFAM" id="SSF48371">
    <property type="entry name" value="ARM repeat"/>
    <property type="match status" value="1"/>
</dbReference>
<sequence>MFTILGLDDLSCRRRHIDQVEFNTRGPVLFLIYVNDLPDVLASPRLLFADDLKSWSSSSSALQMHVDATKQWSLDWHLPLNDEKYAHVSFGGDSVNAFVMHDSPPHPERTDSCAITANPHCQTAPISSEENLVDLEYADDIVLMFEEEEMAQVFWDELTKVIPSFVMHFAPTKCKVMLVDVQSLNTPLTIQEEALEVVERFTYLGSCISSDCSVTDEVNARICKARATFANLTHLWRQNGLSLNLKGRVYQATVRAVLLYGCETWPIRAADLCLRTFSAMSKYTTDGFERKNSAPVKSSVSTDGKVERKRSAGDGQGAGAVDEEMFRASFVPAMSITAYSSKELLDIMGRIKDNLSVSAEEWEKRVDALKTLRVLVANGANQFEEFIPQLKTLETQVDGCLRDLRSSVVREACITVAYLSQQLGTRFDRFAETILQTLIGLMSNSAKIMASSGVLATRFILENTHSPRLLPILMSSMTCKSNVTRKCICEFLEVIFRTWPVNVLEKHLGLLQDSLRRGIYDADQEARGFSRRAFPLFAEKFPDQANSLLQNLDAQKRKLIEKDLIGIGLSGVGDDGSARNRSNNQSAVNPVTKRPNKPILGTAAVGANGARSRPPVTNQNDINTVGRYVRHGSVVSSTGPRGRGTGRKNVSQSQLSEQFLPIKGGHFCDPLHLLDEQLKKGYIHFMVSSCMRSIYVTVPHPSSETPSPSSDGPHQCMVVDFMVNAGLRILPETRPSSDDCDRFAPNVFDQRDLLENVDSPFLSPSIQSEEISATSREVSPTRLAYMSYGIPGDYNQQGPYNAAGYAGRNGLADARQMVGATSPMSPYGAGTGSRIPRSQGASREPSPTRSISGYQQPIYNTQYSSFRQRGRPSISTMSDYGDSVDTFMTNSRHPMESDDNFSETSSQCSDRSARSGFRRQPSVRVTSNLKEILGQLSGAQWSDRKDGLINLQNYMRSGSPLNPEDIRRLTEIFSKMFADSQRQVVSLFMDTLQFFIKEYNPLLRDWLYTLLIRLFNRQGSEAVGSYQKAIQEALFVVRSHFPLNLQFTNCCRYIMDNAQAPNIKVKVCLLEYLKDLILMMSPDALNSPSQEVTSAIARIISWSGEPKSPEIRRMASRVVIKLYDLNSTSFAAITQGLPRAIKDRATEVLKAYQKTTTGTGISSLMEPTPTAPAWKPHLFRTGSLRQRPSPLTARSYMTRSVDQDGHLSHGATRTPNDPGRLSPETMNNMIRQTTEGLQSLTVGMQAPTAGTPRRVSTGSVPNAAHQYDSYLSYDPAQTAATNGMGEISGGVLRTMQPSNIPNPSFISPGIVPSPVSHSYAAPPVPLGDSPTSARFDNRPLGTLGFDQGDGPKLKKPVIGYQTLRKIREMPPEDIMSEILQELSNHNERSRASQPAPLSPASYEQRKASMLKLIKLLRDGTICNWDEYFKPTLLILLETLGDDGCETRSLALKVLQELVRAKPELFHDFACLFVIKVLDACRDEEKTVTRAAEECAKSIAQHLPPDLCFSVLTPLINDTKMQVNLPAVKMQEHVVRNSPPDLVTDVLDVIIPGLIVACNHEDSSMRKASIFCMVAIALKIGDAIWEHLNDLHVSKKRLLKLYIDRELNNAVSSESLGTRS</sequence>
<feature type="region of interest" description="Disordered" evidence="1">
    <location>
        <begin position="575"/>
        <end position="599"/>
    </location>
</feature>
<dbReference type="CTD" id="20316980"/>
<dbReference type="SMART" id="SM01349">
    <property type="entry name" value="TOG"/>
    <property type="match status" value="3"/>
</dbReference>
<dbReference type="PANTHER" id="PTHR21567">
    <property type="entry name" value="CLASP"/>
    <property type="match status" value="1"/>
</dbReference>
<feature type="region of interest" description="Disordered" evidence="1">
    <location>
        <begin position="289"/>
        <end position="318"/>
    </location>
</feature>
<dbReference type="GO" id="GO:0040001">
    <property type="term" value="P:establishment of mitotic spindle localization"/>
    <property type="evidence" value="ECO:0007669"/>
    <property type="project" value="TreeGrafter"/>
</dbReference>
<dbReference type="GO" id="GO:0000776">
    <property type="term" value="C:kinetochore"/>
    <property type="evidence" value="ECO:0007669"/>
    <property type="project" value="TreeGrafter"/>
</dbReference>
<evidence type="ECO:0000259" key="2">
    <source>
        <dbReference type="SMART" id="SM01349"/>
    </source>
</evidence>
<feature type="region of interest" description="Disordered" evidence="1">
    <location>
        <begin position="1200"/>
        <end position="1222"/>
    </location>
</feature>
<organism evidence="3 4">
    <name type="scientific">Opisthorchis viverrini</name>
    <name type="common">Southeast Asian liver fluke</name>
    <dbReference type="NCBI Taxonomy" id="6198"/>
    <lineage>
        <taxon>Eukaryota</taxon>
        <taxon>Metazoa</taxon>
        <taxon>Spiralia</taxon>
        <taxon>Lophotrochozoa</taxon>
        <taxon>Platyhelminthes</taxon>
        <taxon>Trematoda</taxon>
        <taxon>Digenea</taxon>
        <taxon>Opisthorchiida</taxon>
        <taxon>Opisthorchiata</taxon>
        <taxon>Opisthorchiidae</taxon>
        <taxon>Opisthorchis</taxon>
    </lineage>
</organism>
<dbReference type="InterPro" id="IPR024395">
    <property type="entry name" value="CLASP_N_dom"/>
</dbReference>
<reference evidence="3 4" key="1">
    <citation type="submission" date="2013-11" db="EMBL/GenBank/DDBJ databases">
        <title>Opisthorchis viverrini - life in the bile duct.</title>
        <authorList>
            <person name="Young N.D."/>
            <person name="Nagarajan N."/>
            <person name="Lin S.J."/>
            <person name="Korhonen P.K."/>
            <person name="Jex A.R."/>
            <person name="Hall R.S."/>
            <person name="Safavi-Hemami H."/>
            <person name="Kaewkong W."/>
            <person name="Bertrand D."/>
            <person name="Gao S."/>
            <person name="Seet Q."/>
            <person name="Wongkham S."/>
            <person name="Teh B.T."/>
            <person name="Wongkham C."/>
            <person name="Intapan P.M."/>
            <person name="Maleewong W."/>
            <person name="Yang X."/>
            <person name="Hu M."/>
            <person name="Wang Z."/>
            <person name="Hofmann A."/>
            <person name="Sternberg P.W."/>
            <person name="Tan P."/>
            <person name="Wang J."/>
            <person name="Gasser R.B."/>
        </authorList>
    </citation>
    <scope>NUCLEOTIDE SEQUENCE [LARGE SCALE GENOMIC DNA]</scope>
</reference>
<proteinExistence type="predicted"/>
<dbReference type="KEGG" id="ovi:T265_02792"/>
<dbReference type="OrthoDB" id="46159at2759"/>
<protein>
    <recommendedName>
        <fullName evidence="2">TOG domain-containing protein</fullName>
    </recommendedName>
</protein>
<dbReference type="GeneID" id="20316980"/>
<evidence type="ECO:0000256" key="1">
    <source>
        <dbReference type="SAM" id="MobiDB-lite"/>
    </source>
</evidence>
<dbReference type="GO" id="GO:0005815">
    <property type="term" value="C:microtubule organizing center"/>
    <property type="evidence" value="ECO:0007669"/>
    <property type="project" value="TreeGrafter"/>
</dbReference>
<feature type="domain" description="TOG" evidence="2">
    <location>
        <begin position="1381"/>
        <end position="1615"/>
    </location>
</feature>
<dbReference type="Proteomes" id="UP000054324">
    <property type="component" value="Unassembled WGS sequence"/>
</dbReference>
<gene>
    <name evidence="3" type="ORF">T265_02792</name>
</gene>
<dbReference type="GO" id="GO:0072686">
    <property type="term" value="C:mitotic spindle"/>
    <property type="evidence" value="ECO:0007669"/>
    <property type="project" value="TreeGrafter"/>
</dbReference>
<dbReference type="Pfam" id="PF12348">
    <property type="entry name" value="CLASP_N"/>
    <property type="match status" value="1"/>
</dbReference>
<dbReference type="InterPro" id="IPR034085">
    <property type="entry name" value="TOG"/>
</dbReference>
<dbReference type="GO" id="GO:0005881">
    <property type="term" value="C:cytoplasmic microtubule"/>
    <property type="evidence" value="ECO:0007669"/>
    <property type="project" value="TreeGrafter"/>
</dbReference>
<dbReference type="Gene3D" id="1.25.10.10">
    <property type="entry name" value="Leucine-rich Repeat Variant"/>
    <property type="match status" value="3"/>
</dbReference>
<dbReference type="InterPro" id="IPR016024">
    <property type="entry name" value="ARM-type_fold"/>
</dbReference>
<evidence type="ECO:0000313" key="4">
    <source>
        <dbReference type="Proteomes" id="UP000054324"/>
    </source>
</evidence>
<feature type="compositionally biased region" description="Polar residues" evidence="1">
    <location>
        <begin position="579"/>
        <end position="589"/>
    </location>
</feature>
<feature type="domain" description="TOG" evidence="2">
    <location>
        <begin position="915"/>
        <end position="1158"/>
    </location>
</feature>
<dbReference type="EMBL" id="KL596654">
    <property type="protein sequence ID" value="KER30860.1"/>
    <property type="molecule type" value="Genomic_DNA"/>
</dbReference>
<feature type="region of interest" description="Disordered" evidence="1">
    <location>
        <begin position="633"/>
        <end position="653"/>
    </location>
</feature>
<accession>A0A075A5H3</accession>
<keyword evidence="4" id="KW-1185">Reference proteome</keyword>
<feature type="region of interest" description="Disordered" evidence="1">
    <location>
        <begin position="822"/>
        <end position="859"/>
    </location>
</feature>
<feature type="compositionally biased region" description="Polar residues" evidence="1">
    <location>
        <begin position="839"/>
        <end position="859"/>
    </location>
</feature>
<dbReference type="GO" id="GO:0045180">
    <property type="term" value="C:basal cortex"/>
    <property type="evidence" value="ECO:0007669"/>
    <property type="project" value="TreeGrafter"/>
</dbReference>
<dbReference type="PANTHER" id="PTHR21567:SF9">
    <property type="entry name" value="CLIP-ASSOCIATING PROTEIN"/>
    <property type="match status" value="1"/>
</dbReference>
<dbReference type="GO" id="GO:0008017">
    <property type="term" value="F:microtubule binding"/>
    <property type="evidence" value="ECO:0007669"/>
    <property type="project" value="TreeGrafter"/>
</dbReference>
<dbReference type="GO" id="GO:0090307">
    <property type="term" value="P:mitotic spindle assembly"/>
    <property type="evidence" value="ECO:0007669"/>
    <property type="project" value="TreeGrafter"/>
</dbReference>
<dbReference type="RefSeq" id="XP_009165381.1">
    <property type="nucleotide sequence ID" value="XM_009167117.1"/>
</dbReference>
<dbReference type="STRING" id="6198.A0A075A5H3"/>
<feature type="region of interest" description="Disordered" evidence="1">
    <location>
        <begin position="888"/>
        <end position="921"/>
    </location>
</feature>
<dbReference type="InterPro" id="IPR011989">
    <property type="entry name" value="ARM-like"/>
</dbReference>
<evidence type="ECO:0000313" key="3">
    <source>
        <dbReference type="EMBL" id="KER30860.1"/>
    </source>
</evidence>
<feature type="domain" description="TOG" evidence="2">
    <location>
        <begin position="340"/>
        <end position="573"/>
    </location>
</feature>